<dbReference type="Proteomes" id="UP000335538">
    <property type="component" value="Unassembled WGS sequence"/>
</dbReference>
<gene>
    <name evidence="1" type="ORF">PSP31121_05002</name>
    <name evidence="2" type="ORF">PSP31121_05112</name>
</gene>
<proteinExistence type="predicted"/>
<evidence type="ECO:0000313" key="1">
    <source>
        <dbReference type="EMBL" id="VVE84935.1"/>
    </source>
</evidence>
<dbReference type="EMBL" id="CABPSR010000022">
    <property type="protein sequence ID" value="VVE84935.1"/>
    <property type="molecule type" value="Genomic_DNA"/>
</dbReference>
<organism evidence="2 3">
    <name type="scientific">Pandoraea sputorum</name>
    <dbReference type="NCBI Taxonomy" id="93222"/>
    <lineage>
        <taxon>Bacteria</taxon>
        <taxon>Pseudomonadati</taxon>
        <taxon>Pseudomonadota</taxon>
        <taxon>Betaproteobacteria</taxon>
        <taxon>Burkholderiales</taxon>
        <taxon>Burkholderiaceae</taxon>
        <taxon>Pandoraea</taxon>
    </lineage>
</organism>
<dbReference type="RefSeq" id="WP_150811164.1">
    <property type="nucleotide sequence ID" value="NZ_CABPSR010000022.1"/>
</dbReference>
<sequence length="72" mass="7589">MSHIKDAACARTNLHIFGAITSILEGGALCGGLGSDRVAARIIAMCQKEQQRLLATYDKAVAASQAAEERKS</sequence>
<reference evidence="2 3" key="1">
    <citation type="submission" date="2019-08" db="EMBL/GenBank/DDBJ databases">
        <authorList>
            <person name="Peeters C."/>
        </authorList>
    </citation>
    <scope>NUCLEOTIDE SEQUENCE [LARGE SCALE GENOMIC DNA]</scope>
    <source>
        <strain evidence="2 3">LMG 31121</strain>
    </source>
</reference>
<dbReference type="AlphaFoldDB" id="A0A5E5BIR7"/>
<name>A0A5E5BIR7_9BURK</name>
<evidence type="ECO:0000313" key="2">
    <source>
        <dbReference type="EMBL" id="VVE85166.1"/>
    </source>
</evidence>
<protein>
    <submittedName>
        <fullName evidence="2">Uncharacterized protein</fullName>
    </submittedName>
</protein>
<evidence type="ECO:0000313" key="3">
    <source>
        <dbReference type="Proteomes" id="UP000335538"/>
    </source>
</evidence>
<dbReference type="EMBL" id="CABPSR010000024">
    <property type="protein sequence ID" value="VVE85166.1"/>
    <property type="molecule type" value="Genomic_DNA"/>
</dbReference>
<accession>A0A5E5BIR7</accession>